<organism evidence="6">
    <name type="scientific">hydrothermal vent metagenome</name>
    <dbReference type="NCBI Taxonomy" id="652676"/>
    <lineage>
        <taxon>unclassified sequences</taxon>
        <taxon>metagenomes</taxon>
        <taxon>ecological metagenomes</taxon>
    </lineage>
</organism>
<dbReference type="PANTHER" id="PTHR43302">
    <property type="entry name" value="TRANSPORTER ARSB-RELATED"/>
    <property type="match status" value="1"/>
</dbReference>
<dbReference type="GO" id="GO:0015105">
    <property type="term" value="F:arsenite transmembrane transporter activity"/>
    <property type="evidence" value="ECO:0007669"/>
    <property type="project" value="InterPro"/>
</dbReference>
<dbReference type="AlphaFoldDB" id="A0A1W1EA67"/>
<keyword evidence="4" id="KW-1133">Transmembrane helix</keyword>
<dbReference type="PANTHER" id="PTHR43302:SF5">
    <property type="entry name" value="TRANSPORTER ARSB-RELATED"/>
    <property type="match status" value="1"/>
</dbReference>
<evidence type="ECO:0000256" key="3">
    <source>
        <dbReference type="ARBA" id="ARBA00022692"/>
    </source>
</evidence>
<evidence type="ECO:0000256" key="1">
    <source>
        <dbReference type="ARBA" id="ARBA00004651"/>
    </source>
</evidence>
<sequence>MAAVISAVMNNMPTIMIMDLAIDKIGYVGNEALVYANILGCNLGPKMTPIGSLATLLWLHVLAQKGVKIGWGEYMKVGLVITPPVLLTALTGLL</sequence>
<keyword evidence="5" id="KW-0472">Membrane</keyword>
<evidence type="ECO:0000256" key="2">
    <source>
        <dbReference type="ARBA" id="ARBA00022475"/>
    </source>
</evidence>
<protein>
    <submittedName>
        <fullName evidence="6">Arsenic efflux pump protein</fullName>
    </submittedName>
</protein>
<name>A0A1W1EA67_9ZZZZ</name>
<evidence type="ECO:0000256" key="5">
    <source>
        <dbReference type="ARBA" id="ARBA00023136"/>
    </source>
</evidence>
<dbReference type="Pfam" id="PF02040">
    <property type="entry name" value="ArsB"/>
    <property type="match status" value="1"/>
</dbReference>
<evidence type="ECO:0000256" key="4">
    <source>
        <dbReference type="ARBA" id="ARBA00022989"/>
    </source>
</evidence>
<dbReference type="EMBL" id="FPIB01000025">
    <property type="protein sequence ID" value="SFV90863.1"/>
    <property type="molecule type" value="Genomic_DNA"/>
</dbReference>
<comment type="subcellular location">
    <subcellularLocation>
        <location evidence="1">Cell membrane</location>
        <topology evidence="1">Multi-pass membrane protein</topology>
    </subcellularLocation>
</comment>
<gene>
    <name evidence="6" type="ORF">MNB_SV-4-665</name>
</gene>
<accession>A0A1W1EA67</accession>
<dbReference type="GO" id="GO:0005886">
    <property type="term" value="C:plasma membrane"/>
    <property type="evidence" value="ECO:0007669"/>
    <property type="project" value="UniProtKB-SubCell"/>
</dbReference>
<proteinExistence type="predicted"/>
<evidence type="ECO:0000313" key="6">
    <source>
        <dbReference type="EMBL" id="SFV90863.1"/>
    </source>
</evidence>
<reference evidence="6" key="1">
    <citation type="submission" date="2016-10" db="EMBL/GenBank/DDBJ databases">
        <authorList>
            <person name="de Groot N.N."/>
        </authorList>
    </citation>
    <scope>NUCLEOTIDE SEQUENCE</scope>
</reference>
<dbReference type="InterPro" id="IPR000802">
    <property type="entry name" value="Arsenical_pump_ArsB"/>
</dbReference>
<keyword evidence="2" id="KW-1003">Cell membrane</keyword>
<keyword evidence="3" id="KW-0812">Transmembrane</keyword>